<evidence type="ECO:0000256" key="1">
    <source>
        <dbReference type="SAM" id="MobiDB-lite"/>
    </source>
</evidence>
<feature type="transmembrane region" description="Helical" evidence="2">
    <location>
        <begin position="235"/>
        <end position="258"/>
    </location>
</feature>
<dbReference type="RefSeq" id="WP_343945820.1">
    <property type="nucleotide sequence ID" value="NZ_BAAAHP010000231.1"/>
</dbReference>
<dbReference type="Pfam" id="PF10935">
    <property type="entry name" value="DUF2637"/>
    <property type="match status" value="1"/>
</dbReference>
<reference evidence="4" key="1">
    <citation type="journal article" date="2019" name="Int. J. Syst. Evol. Microbiol.">
        <title>The Global Catalogue of Microorganisms (GCM) 10K type strain sequencing project: providing services to taxonomists for standard genome sequencing and annotation.</title>
        <authorList>
            <consortium name="The Broad Institute Genomics Platform"/>
            <consortium name="The Broad Institute Genome Sequencing Center for Infectious Disease"/>
            <person name="Wu L."/>
            <person name="Ma J."/>
        </authorList>
    </citation>
    <scope>NUCLEOTIDE SEQUENCE [LARGE SCALE GENOMIC DNA]</scope>
    <source>
        <strain evidence="4">JCM 11117</strain>
    </source>
</reference>
<feature type="transmembrane region" description="Helical" evidence="2">
    <location>
        <begin position="168"/>
        <end position="190"/>
    </location>
</feature>
<feature type="transmembrane region" description="Helical" evidence="2">
    <location>
        <begin position="202"/>
        <end position="223"/>
    </location>
</feature>
<evidence type="ECO:0000313" key="4">
    <source>
        <dbReference type="Proteomes" id="UP001499967"/>
    </source>
</evidence>
<keyword evidence="2" id="KW-0472">Membrane</keyword>
<accession>A0ABP3YRY1</accession>
<gene>
    <name evidence="3" type="ORF">GCM10009559_67700</name>
</gene>
<evidence type="ECO:0000256" key="2">
    <source>
        <dbReference type="SAM" id="Phobius"/>
    </source>
</evidence>
<organism evidence="3 4">
    <name type="scientific">Pseudonocardia zijingensis</name>
    <dbReference type="NCBI Taxonomy" id="153376"/>
    <lineage>
        <taxon>Bacteria</taxon>
        <taxon>Bacillati</taxon>
        <taxon>Actinomycetota</taxon>
        <taxon>Actinomycetes</taxon>
        <taxon>Pseudonocardiales</taxon>
        <taxon>Pseudonocardiaceae</taxon>
        <taxon>Pseudonocardia</taxon>
    </lineage>
</organism>
<feature type="transmembrane region" description="Helical" evidence="2">
    <location>
        <begin position="133"/>
        <end position="156"/>
    </location>
</feature>
<feature type="region of interest" description="Disordered" evidence="1">
    <location>
        <begin position="1"/>
        <end position="33"/>
    </location>
</feature>
<keyword evidence="2" id="KW-0812">Transmembrane</keyword>
<name>A0ABP3YRY1_9PSEU</name>
<evidence type="ECO:0008006" key="5">
    <source>
        <dbReference type="Google" id="ProtNLM"/>
    </source>
</evidence>
<protein>
    <recommendedName>
        <fullName evidence="5">DUF2637 domain-containing protein</fullName>
    </recommendedName>
</protein>
<keyword evidence="2" id="KW-1133">Transmembrane helix</keyword>
<sequence>MSATGDNRDGLSMGGRGDDAAPTAPGWRAESTHEGVIASKLREQARQAYRDSVAAGAGLNGKALGARFGRSERWGRDRIAETRPTLRPTGQCNANGSGYAGAAAVGESARQQHGTDPAAAAEGAAPVPAGARFVAWLGFVFGSVMSVAANVLHAWLPADEQPAGWSPGLAPQVGSAVWPIGLLLSVEVLSRVRWAPGFWWALARYGGAGTVAVGSAIISYGHLHDVLIAWDYGPLGAAVGPLVLDGLMVVSGFALLAMSRRHADPTGHVTNSVTVPSAGATAGDTDD</sequence>
<keyword evidence="4" id="KW-1185">Reference proteome</keyword>
<proteinExistence type="predicted"/>
<feature type="region of interest" description="Disordered" evidence="1">
    <location>
        <begin position="267"/>
        <end position="287"/>
    </location>
</feature>
<dbReference type="EMBL" id="BAAAHP010000231">
    <property type="protein sequence ID" value="GAA0901251.1"/>
    <property type="molecule type" value="Genomic_DNA"/>
</dbReference>
<comment type="caution">
    <text evidence="3">The sequence shown here is derived from an EMBL/GenBank/DDBJ whole genome shotgun (WGS) entry which is preliminary data.</text>
</comment>
<dbReference type="Proteomes" id="UP001499967">
    <property type="component" value="Unassembled WGS sequence"/>
</dbReference>
<evidence type="ECO:0000313" key="3">
    <source>
        <dbReference type="EMBL" id="GAA0901251.1"/>
    </source>
</evidence>
<dbReference type="InterPro" id="IPR021235">
    <property type="entry name" value="DUF2637"/>
</dbReference>